<feature type="compositionally biased region" description="Basic and acidic residues" evidence="1">
    <location>
        <begin position="748"/>
        <end position="761"/>
    </location>
</feature>
<reference evidence="3" key="1">
    <citation type="submission" date="2019-10" db="EMBL/GenBank/DDBJ databases">
        <authorList>
            <person name="Nor Muhammad N."/>
        </authorList>
    </citation>
    <scope>NUCLEOTIDE SEQUENCE</scope>
</reference>
<dbReference type="InterPro" id="IPR040976">
    <property type="entry name" value="Pkinase_fungal"/>
</dbReference>
<feature type="region of interest" description="Disordered" evidence="1">
    <location>
        <begin position="748"/>
        <end position="802"/>
    </location>
</feature>
<dbReference type="InterPro" id="IPR011009">
    <property type="entry name" value="Kinase-like_dom_sf"/>
</dbReference>
<proteinExistence type="predicted"/>
<dbReference type="EMBL" id="LR729466">
    <property type="protein sequence ID" value="VWP01554.1"/>
    <property type="molecule type" value="Genomic_DNA"/>
</dbReference>
<dbReference type="PROSITE" id="PS00109">
    <property type="entry name" value="PROTEIN_KINASE_TYR"/>
    <property type="match status" value="1"/>
</dbReference>
<gene>
    <name evidence="3" type="primary">I1RE80</name>
</gene>
<evidence type="ECO:0000259" key="2">
    <source>
        <dbReference type="Pfam" id="PF17667"/>
    </source>
</evidence>
<dbReference type="Pfam" id="PF17667">
    <property type="entry name" value="Pkinase_fungal"/>
    <property type="match status" value="1"/>
</dbReference>
<sequence length="802" mass="88954">MSTLFHTTPSSPTKALRQNPAATRKFSRQDARAELRSTMRKKATIVPLGTMMDDFLTPLAKGSKAIPNVFTNVPKFSSEREMYDYITKTLNASGQFGRTTFVTTAHKPDKNDDSKQAIDCGMYASKLAPKEEYLESGEESRRMIWALIELLIECKLDGVGQDPFDDSTEGGEVTAEKRREVLGQILSYVELAFKYQQREAVFMVLFLGKYARVVRFDRSGIIASEKIAYKDDKKDGSKLTEFIVRYARLGASKRGHDSTAVRISPTDALGEKLKEHGAAAAEKDPEDHVQKLFNQSLDEKWPWWKLEVQDEESNKTKWFAVGKPHFYAGGVAGRGTRGYVAMPLDDEGEEIDSKAAFVYLKDAWRVDHEGMEMEGTILKALNAAKVQYVPTLLYHGDLGQNTESYDRWPDYHEDKTREKCPLKSHQHYRIVVAEVGKPLSEFTNSIELVWALICCITAHEQACAAGYIHRDISAGNILLYRDGTGHWAGLLNDWELSKECKGGKTQAGGRQLDRTGTWQFMSVHALLKNFKTIEIPDDLESFFHVLVYFAVRFLPHNLADRLVGKFLCYYFDDYTDGDSGFTCGPVKYNAIKRGVIDLTLITGSGDDAESNKEEPLVFFQPQSSSLEEDDDDDGETTEGDEDVARATHPIDDLISDILKAFQAFYAKDAVQKPKRKALGNTAPGRLPPGAIAAIAAELDEAADDPAAPGADSESTSAQPVPTPAPKLEEKIETHAAMRKLMLSHLRREGWPDADKGDDKKPIGGYVPAKENTVVGSAILTGSKRGAQDGGGSTSKRVRSRAA</sequence>
<accession>A0A5K1K5H3</accession>
<feature type="compositionally biased region" description="Acidic residues" evidence="1">
    <location>
        <begin position="626"/>
        <end position="641"/>
    </location>
</feature>
<dbReference type="GO" id="GO:0004672">
    <property type="term" value="F:protein kinase activity"/>
    <property type="evidence" value="ECO:0007669"/>
    <property type="project" value="InterPro"/>
</dbReference>
<evidence type="ECO:0000313" key="3">
    <source>
        <dbReference type="EMBL" id="VWP01554.1"/>
    </source>
</evidence>
<feature type="region of interest" description="Disordered" evidence="1">
    <location>
        <begin position="702"/>
        <end position="729"/>
    </location>
</feature>
<name>A0A5K1K5H3_9APHY</name>
<dbReference type="PANTHER" id="PTHR38248:SF2">
    <property type="entry name" value="FUNK1 11"/>
    <property type="match status" value="1"/>
</dbReference>
<dbReference type="SUPFAM" id="SSF56112">
    <property type="entry name" value="Protein kinase-like (PK-like)"/>
    <property type="match status" value="1"/>
</dbReference>
<feature type="domain" description="Fungal-type protein kinase" evidence="2">
    <location>
        <begin position="175"/>
        <end position="548"/>
    </location>
</feature>
<dbReference type="Gene3D" id="1.10.510.10">
    <property type="entry name" value="Transferase(Phosphotransferase) domain 1"/>
    <property type="match status" value="1"/>
</dbReference>
<dbReference type="InterPro" id="IPR008266">
    <property type="entry name" value="Tyr_kinase_AS"/>
</dbReference>
<protein>
    <recommendedName>
        <fullName evidence="2">Fungal-type protein kinase domain-containing protein</fullName>
    </recommendedName>
</protein>
<feature type="compositionally biased region" description="Polar residues" evidence="1">
    <location>
        <begin position="1"/>
        <end position="13"/>
    </location>
</feature>
<feature type="region of interest" description="Disordered" evidence="1">
    <location>
        <begin position="1"/>
        <end position="32"/>
    </location>
</feature>
<feature type="region of interest" description="Disordered" evidence="1">
    <location>
        <begin position="606"/>
        <end position="647"/>
    </location>
</feature>
<organism evidence="3">
    <name type="scientific">Ganoderma boninense</name>
    <dbReference type="NCBI Taxonomy" id="34458"/>
    <lineage>
        <taxon>Eukaryota</taxon>
        <taxon>Fungi</taxon>
        <taxon>Dikarya</taxon>
        <taxon>Basidiomycota</taxon>
        <taxon>Agaricomycotina</taxon>
        <taxon>Agaricomycetes</taxon>
        <taxon>Polyporales</taxon>
        <taxon>Polyporaceae</taxon>
        <taxon>Ganoderma</taxon>
    </lineage>
</organism>
<evidence type="ECO:0000256" key="1">
    <source>
        <dbReference type="SAM" id="MobiDB-lite"/>
    </source>
</evidence>
<dbReference type="AlphaFoldDB" id="A0A5K1K5H3"/>
<dbReference type="PANTHER" id="PTHR38248">
    <property type="entry name" value="FUNK1 6"/>
    <property type="match status" value="1"/>
</dbReference>